<evidence type="ECO:0000313" key="2">
    <source>
        <dbReference type="EMBL" id="PHM67750.1"/>
    </source>
</evidence>
<evidence type="ECO:0000256" key="1">
    <source>
        <dbReference type="SAM" id="Phobius"/>
    </source>
</evidence>
<protein>
    <submittedName>
        <fullName evidence="2">Poly-beta-1,6-N-acetyl-D-glucosamine biosynthesis protein PgaD</fullName>
    </submittedName>
</protein>
<dbReference type="NCBIfam" id="TIGR03940">
    <property type="entry name" value="PGA_PgaD"/>
    <property type="match status" value="1"/>
</dbReference>
<name>A0A2D0KWD2_9GAMM</name>
<keyword evidence="1" id="KW-0812">Transmembrane</keyword>
<proteinExistence type="predicted"/>
<dbReference type="NCBIfam" id="NF011179">
    <property type="entry name" value="PRK14584.1"/>
    <property type="match status" value="1"/>
</dbReference>
<accession>A0A2D0KWD2</accession>
<comment type="caution">
    <text evidence="2">The sequence shown here is derived from an EMBL/GenBank/DDBJ whole genome shotgun (WGS) entry which is preliminary data.</text>
</comment>
<sequence>MKDPLIFTEQKLLPRLIDVTLTILAWCGFVYLFISGLFNSPHHGPKPVMYIFSSELSSIALYIIVAIFNAFLLIGWAKYNQIRFRIERRRHRPALNHDEIATSFSLEENIIDRLNQGKVSDITYNNHGHIIGVAENQINK</sequence>
<reference evidence="2 3" key="1">
    <citation type="journal article" date="2017" name="Nat. Microbiol.">
        <title>Natural product diversity associated with the nematode symbionts Photorhabdus and Xenorhabdus.</title>
        <authorList>
            <person name="Tobias N.J."/>
            <person name="Wolff H."/>
            <person name="Djahanschiri B."/>
            <person name="Grundmann F."/>
            <person name="Kronenwerth M."/>
            <person name="Shi Y.M."/>
            <person name="Simonyi S."/>
            <person name="Grun P."/>
            <person name="Shapiro-Ilan D."/>
            <person name="Pidot S.J."/>
            <person name="Stinear T.P."/>
            <person name="Ebersberger I."/>
            <person name="Bode H.B."/>
        </authorList>
    </citation>
    <scope>NUCLEOTIDE SEQUENCE [LARGE SCALE GENOMIC DNA]</scope>
    <source>
        <strain evidence="2 3">DSM 17904</strain>
    </source>
</reference>
<organism evidence="2 3">
    <name type="scientific">Xenorhabdus stockiae</name>
    <dbReference type="NCBI Taxonomy" id="351614"/>
    <lineage>
        <taxon>Bacteria</taxon>
        <taxon>Pseudomonadati</taxon>
        <taxon>Pseudomonadota</taxon>
        <taxon>Gammaproteobacteria</taxon>
        <taxon>Enterobacterales</taxon>
        <taxon>Morganellaceae</taxon>
        <taxon>Xenorhabdus</taxon>
    </lineage>
</organism>
<dbReference type="AlphaFoldDB" id="A0A2D0KWD2"/>
<keyword evidence="3" id="KW-1185">Reference proteome</keyword>
<evidence type="ECO:0000313" key="3">
    <source>
        <dbReference type="Proteomes" id="UP000222366"/>
    </source>
</evidence>
<dbReference type="Proteomes" id="UP000222366">
    <property type="component" value="Unassembled WGS sequence"/>
</dbReference>
<dbReference type="InterPro" id="IPR023829">
    <property type="entry name" value="PGA_PgaD"/>
</dbReference>
<feature type="transmembrane region" description="Helical" evidence="1">
    <location>
        <begin position="59"/>
        <end position="79"/>
    </location>
</feature>
<dbReference type="RefSeq" id="WP_099123718.1">
    <property type="nucleotide sequence ID" value="NZ_CAWNRH010000001.1"/>
</dbReference>
<gene>
    <name evidence="2" type="ORF">Xsto_00039</name>
</gene>
<dbReference type="Pfam" id="PF13994">
    <property type="entry name" value="PgaD"/>
    <property type="match status" value="1"/>
</dbReference>
<dbReference type="EMBL" id="NJAJ01000001">
    <property type="protein sequence ID" value="PHM67750.1"/>
    <property type="molecule type" value="Genomic_DNA"/>
</dbReference>
<feature type="transmembrane region" description="Helical" evidence="1">
    <location>
        <begin position="12"/>
        <end position="39"/>
    </location>
</feature>
<keyword evidence="1" id="KW-0472">Membrane</keyword>
<dbReference type="GO" id="GO:0043709">
    <property type="term" value="P:cell adhesion involved in single-species biofilm formation"/>
    <property type="evidence" value="ECO:0007669"/>
    <property type="project" value="InterPro"/>
</dbReference>
<keyword evidence="1" id="KW-1133">Transmembrane helix</keyword>